<dbReference type="Proteomes" id="UP000178495">
    <property type="component" value="Unassembled WGS sequence"/>
</dbReference>
<sequence>MESISPQFSVTEILRMIRTKKDDFWSRERERRPLRLFHEVARRVPAYKDFLKRNKIQPEKIRTFKDFQLVPIISKNNYLRKYPLEKLCWDGTIKKSLVFTSTSGSTGEPFYFPRSERLDWEYSILAELFLGNSSYTSKGSTLVIVGFGMGVWIGGLITYKAFELASLRGEHKISIITPGINKQEIFNAFRILAPHYKETVLIGYAPFIKDVIDEARSQGINLRKLHLRILNAAEAYTEKFRDYIVKKASVKSAILDTLNIYGTADIGAMAWETPISILIRRLTVHNQALFKGIFSSIQKIPTLAQYNPLFITFEAPGGEVLLTGDNAIPLVRYAVGDHGGVSSFASVHQSLREYNINIKEEARRQKVEQHIYQLPFVYVYERADFSVKLHLRDIYPEIIRDVLLSKQFSKFLTGKFSMTTKYNAKHNQYLEVNLELRKGKSVTKRADRLLYRDILKELSLKTTGPGSPSEFVKRPNLIKISYWPYEHPLHFKAGIKQKWVKKQP</sequence>
<dbReference type="PANTHER" id="PTHR43845:SF1">
    <property type="entry name" value="BLR5969 PROTEIN"/>
    <property type="match status" value="1"/>
</dbReference>
<dbReference type="Gene3D" id="3.40.50.12780">
    <property type="entry name" value="N-terminal domain of ligase-like"/>
    <property type="match status" value="1"/>
</dbReference>
<dbReference type="InterPro" id="IPR042099">
    <property type="entry name" value="ANL_N_sf"/>
</dbReference>
<evidence type="ECO:0008006" key="3">
    <source>
        <dbReference type="Google" id="ProtNLM"/>
    </source>
</evidence>
<name>A0A1G2CJK3_9BACT</name>
<dbReference type="STRING" id="1798652.A3A43_02800"/>
<accession>A0A1G2CJK3</accession>
<organism evidence="1 2">
    <name type="scientific">Candidatus Liptonbacteria bacterium RIFCSPLOWO2_01_FULL_56_20</name>
    <dbReference type="NCBI Taxonomy" id="1798652"/>
    <lineage>
        <taxon>Bacteria</taxon>
        <taxon>Candidatus Liptoniibacteriota</taxon>
    </lineage>
</organism>
<dbReference type="EMBL" id="MHLC01000011">
    <property type="protein sequence ID" value="OGZ01427.1"/>
    <property type="molecule type" value="Genomic_DNA"/>
</dbReference>
<gene>
    <name evidence="1" type="ORF">A3A43_02800</name>
</gene>
<protein>
    <recommendedName>
        <fullName evidence="3">Phenylacetate--CoA ligase</fullName>
    </recommendedName>
</protein>
<dbReference type="PANTHER" id="PTHR43845">
    <property type="entry name" value="BLR5969 PROTEIN"/>
    <property type="match status" value="1"/>
</dbReference>
<dbReference type="AlphaFoldDB" id="A0A1G2CJK3"/>
<comment type="caution">
    <text evidence="1">The sequence shown here is derived from an EMBL/GenBank/DDBJ whole genome shotgun (WGS) entry which is preliminary data.</text>
</comment>
<evidence type="ECO:0000313" key="2">
    <source>
        <dbReference type="Proteomes" id="UP000178495"/>
    </source>
</evidence>
<proteinExistence type="predicted"/>
<evidence type="ECO:0000313" key="1">
    <source>
        <dbReference type="EMBL" id="OGZ01427.1"/>
    </source>
</evidence>
<reference evidence="1 2" key="1">
    <citation type="journal article" date="2016" name="Nat. Commun.">
        <title>Thousands of microbial genomes shed light on interconnected biogeochemical processes in an aquifer system.</title>
        <authorList>
            <person name="Anantharaman K."/>
            <person name="Brown C.T."/>
            <person name="Hug L.A."/>
            <person name="Sharon I."/>
            <person name="Castelle C.J."/>
            <person name="Probst A.J."/>
            <person name="Thomas B.C."/>
            <person name="Singh A."/>
            <person name="Wilkins M.J."/>
            <person name="Karaoz U."/>
            <person name="Brodie E.L."/>
            <person name="Williams K.H."/>
            <person name="Hubbard S.S."/>
            <person name="Banfield J.F."/>
        </authorList>
    </citation>
    <scope>NUCLEOTIDE SEQUENCE [LARGE SCALE GENOMIC DNA]</scope>
</reference>